<dbReference type="GO" id="GO:0005829">
    <property type="term" value="C:cytosol"/>
    <property type="evidence" value="ECO:0007669"/>
    <property type="project" value="TreeGrafter"/>
</dbReference>
<dbReference type="PANTHER" id="PTHR12215">
    <property type="entry name" value="PHOSPHOPANTETHEINE TRANSFERASE"/>
    <property type="match status" value="1"/>
</dbReference>
<gene>
    <name evidence="3" type="ORF">METZ01_LOCUS22676</name>
</gene>
<sequence length="197" mass="23163">MGIIKTIYPNKNSIVIIWKINESLSVLQNMIKEKSKIKNIIKRKEFYASRILIKNLCKSFNIRYYGIIKKDSGKPYLKNRTENISISHSFPYVTGILNKEKKCGIDIEKIQKKILKINHKFLSKSELNKIKNNTKKNTIYWTAKESLYKLKGEFLSFKNDIKIIELKNSFNIYGKVLSKKVLLNVEEIDDYIITYTN</sequence>
<dbReference type="PANTHER" id="PTHR12215:SF10">
    <property type="entry name" value="L-AMINOADIPATE-SEMIALDEHYDE DEHYDROGENASE-PHOSPHOPANTETHEINYL TRANSFERASE"/>
    <property type="match status" value="1"/>
</dbReference>
<name>A0A381PS10_9ZZZZ</name>
<accession>A0A381PS10</accession>
<dbReference type="InterPro" id="IPR037143">
    <property type="entry name" value="4-PPantetheinyl_Trfase_dom_sf"/>
</dbReference>
<reference evidence="3" key="1">
    <citation type="submission" date="2018-05" db="EMBL/GenBank/DDBJ databases">
        <authorList>
            <person name="Lanie J.A."/>
            <person name="Ng W.-L."/>
            <person name="Kazmierczak K.M."/>
            <person name="Andrzejewski T.M."/>
            <person name="Davidsen T.M."/>
            <person name="Wayne K.J."/>
            <person name="Tettelin H."/>
            <person name="Glass J.I."/>
            <person name="Rusch D."/>
            <person name="Podicherti R."/>
            <person name="Tsui H.-C.T."/>
            <person name="Winkler M.E."/>
        </authorList>
    </citation>
    <scope>NUCLEOTIDE SEQUENCE</scope>
</reference>
<dbReference type="Pfam" id="PF01648">
    <property type="entry name" value="ACPS"/>
    <property type="match status" value="1"/>
</dbReference>
<dbReference type="AlphaFoldDB" id="A0A381PS10"/>
<dbReference type="SUPFAM" id="SSF56214">
    <property type="entry name" value="4'-phosphopantetheinyl transferase"/>
    <property type="match status" value="1"/>
</dbReference>
<dbReference type="EMBL" id="UINC01001072">
    <property type="protein sequence ID" value="SUZ69822.1"/>
    <property type="molecule type" value="Genomic_DNA"/>
</dbReference>
<evidence type="ECO:0000256" key="1">
    <source>
        <dbReference type="ARBA" id="ARBA00022679"/>
    </source>
</evidence>
<dbReference type="GO" id="GO:0019878">
    <property type="term" value="P:lysine biosynthetic process via aminoadipic acid"/>
    <property type="evidence" value="ECO:0007669"/>
    <property type="project" value="TreeGrafter"/>
</dbReference>
<dbReference type="InterPro" id="IPR008278">
    <property type="entry name" value="4-PPantetheinyl_Trfase_dom"/>
</dbReference>
<protein>
    <recommendedName>
        <fullName evidence="2">4'-phosphopantetheinyl transferase domain-containing protein</fullName>
    </recommendedName>
</protein>
<organism evidence="3">
    <name type="scientific">marine metagenome</name>
    <dbReference type="NCBI Taxonomy" id="408172"/>
    <lineage>
        <taxon>unclassified sequences</taxon>
        <taxon>metagenomes</taxon>
        <taxon>ecological metagenomes</taxon>
    </lineage>
</organism>
<feature type="domain" description="4'-phosphopantetheinyl transferase" evidence="2">
    <location>
        <begin position="103"/>
        <end position="194"/>
    </location>
</feature>
<dbReference type="GO" id="GO:0008897">
    <property type="term" value="F:holo-[acyl-carrier-protein] synthase activity"/>
    <property type="evidence" value="ECO:0007669"/>
    <property type="project" value="InterPro"/>
</dbReference>
<proteinExistence type="predicted"/>
<evidence type="ECO:0000313" key="3">
    <source>
        <dbReference type="EMBL" id="SUZ69822.1"/>
    </source>
</evidence>
<dbReference type="Gene3D" id="3.90.470.20">
    <property type="entry name" value="4'-phosphopantetheinyl transferase domain"/>
    <property type="match status" value="1"/>
</dbReference>
<dbReference type="InterPro" id="IPR050559">
    <property type="entry name" value="P-Pant_transferase_sf"/>
</dbReference>
<dbReference type="GO" id="GO:0000287">
    <property type="term" value="F:magnesium ion binding"/>
    <property type="evidence" value="ECO:0007669"/>
    <property type="project" value="InterPro"/>
</dbReference>
<keyword evidence="1" id="KW-0808">Transferase</keyword>
<evidence type="ECO:0000259" key="2">
    <source>
        <dbReference type="Pfam" id="PF01648"/>
    </source>
</evidence>